<dbReference type="RefSeq" id="WP_377333944.1">
    <property type="nucleotide sequence ID" value="NZ_JBHSGB010000010.1"/>
</dbReference>
<evidence type="ECO:0000313" key="3">
    <source>
        <dbReference type="Proteomes" id="UP001595962"/>
    </source>
</evidence>
<evidence type="ECO:0000313" key="2">
    <source>
        <dbReference type="EMBL" id="MFC4655445.1"/>
    </source>
</evidence>
<gene>
    <name evidence="2" type="ORF">ACFO3I_10515</name>
</gene>
<dbReference type="Proteomes" id="UP001595962">
    <property type="component" value="Unassembled WGS sequence"/>
</dbReference>
<reference evidence="3" key="1">
    <citation type="journal article" date="2019" name="Int. J. Syst. Evol. Microbiol.">
        <title>The Global Catalogue of Microorganisms (GCM) 10K type strain sequencing project: providing services to taxonomists for standard genome sequencing and annotation.</title>
        <authorList>
            <consortium name="The Broad Institute Genomics Platform"/>
            <consortium name="The Broad Institute Genome Sequencing Center for Infectious Disease"/>
            <person name="Wu L."/>
            <person name="Ma J."/>
        </authorList>
    </citation>
    <scope>NUCLEOTIDE SEQUENCE [LARGE SCALE GENOMIC DNA]</scope>
    <source>
        <strain evidence="3">DT28</strain>
    </source>
</reference>
<keyword evidence="3" id="KW-1185">Reference proteome</keyword>
<organism evidence="2 3">
    <name type="scientific">Rheinheimera marina</name>
    <dbReference type="NCBI Taxonomy" id="1774958"/>
    <lineage>
        <taxon>Bacteria</taxon>
        <taxon>Pseudomonadati</taxon>
        <taxon>Pseudomonadota</taxon>
        <taxon>Gammaproteobacteria</taxon>
        <taxon>Chromatiales</taxon>
        <taxon>Chromatiaceae</taxon>
        <taxon>Rheinheimera</taxon>
    </lineage>
</organism>
<sequence length="277" mass="29385">MQLPYVVTGLDKAKNYYVVLTAVTVQTESAESKELSSYPVFKKIGGLNDTGIGRCFNLVLSSACPVAGFPGQDAESGRDYAAQTGQLVKQGTGSAGFDFTKLGSDGKPLFIQHLAVDRSAGSESAGTQWHSVRDNVTGLVWLYIDSASGLKGTYTWYNPDSASNGGNAGVANGGQCLDAPCDTNHLIESANLQALGGFSDWRLPSFQELVSINDRVGYASPGGPARRDPQLFFSWYLMAVPSSTSVAASPDQIKTDFGTATKTTVFNGVVLVREDLQ</sequence>
<accession>A0ABV9JMK4</accession>
<proteinExistence type="predicted"/>
<dbReference type="EMBL" id="JBHSGB010000010">
    <property type="protein sequence ID" value="MFC4655445.1"/>
    <property type="molecule type" value="Genomic_DNA"/>
</dbReference>
<protein>
    <submittedName>
        <fullName evidence="2">DUF1566 domain-containing protein</fullName>
    </submittedName>
</protein>
<evidence type="ECO:0000259" key="1">
    <source>
        <dbReference type="Pfam" id="PF07603"/>
    </source>
</evidence>
<name>A0ABV9JMK4_9GAMM</name>
<dbReference type="InterPro" id="IPR011460">
    <property type="entry name" value="Lcl_C"/>
</dbReference>
<dbReference type="Pfam" id="PF07603">
    <property type="entry name" value="Lcl_C"/>
    <property type="match status" value="1"/>
</dbReference>
<feature type="domain" description="Lcl C-terminal" evidence="1">
    <location>
        <begin position="132"/>
        <end position="219"/>
    </location>
</feature>
<comment type="caution">
    <text evidence="2">The sequence shown here is derived from an EMBL/GenBank/DDBJ whole genome shotgun (WGS) entry which is preliminary data.</text>
</comment>